<dbReference type="InterPro" id="IPR036047">
    <property type="entry name" value="F-box-like_dom_sf"/>
</dbReference>
<dbReference type="Pfam" id="PF12937">
    <property type="entry name" value="F-box-like"/>
    <property type="match status" value="1"/>
</dbReference>
<dbReference type="Pfam" id="PF02342">
    <property type="entry name" value="TerD"/>
    <property type="match status" value="1"/>
</dbReference>
<evidence type="ECO:0000313" key="4">
    <source>
        <dbReference type="EMBL" id="KAJ3119801.1"/>
    </source>
</evidence>
<evidence type="ECO:0000313" key="5">
    <source>
        <dbReference type="Proteomes" id="UP001211907"/>
    </source>
</evidence>
<reference evidence="4" key="1">
    <citation type="submission" date="2020-05" db="EMBL/GenBank/DDBJ databases">
        <title>Phylogenomic resolution of chytrid fungi.</title>
        <authorList>
            <person name="Stajich J.E."/>
            <person name="Amses K."/>
            <person name="Simmons R."/>
            <person name="Seto K."/>
            <person name="Myers J."/>
            <person name="Bonds A."/>
            <person name="Quandt C.A."/>
            <person name="Barry K."/>
            <person name="Liu P."/>
            <person name="Grigoriev I."/>
            <person name="Longcore J.E."/>
            <person name="James T.Y."/>
        </authorList>
    </citation>
    <scope>NUCLEOTIDE SEQUENCE</scope>
    <source>
        <strain evidence="4">JEL0513</strain>
    </source>
</reference>
<evidence type="ECO:0000259" key="3">
    <source>
        <dbReference type="PROSITE" id="PS50181"/>
    </source>
</evidence>
<dbReference type="InterPro" id="IPR003325">
    <property type="entry name" value="TerD"/>
</dbReference>
<dbReference type="InterPro" id="IPR001810">
    <property type="entry name" value="F-box_dom"/>
</dbReference>
<evidence type="ECO:0000256" key="1">
    <source>
        <dbReference type="SAM" id="MobiDB-lite"/>
    </source>
</evidence>
<feature type="domain" description="F-box" evidence="3">
    <location>
        <begin position="419"/>
        <end position="465"/>
    </location>
</feature>
<dbReference type="PROSITE" id="PS50127">
    <property type="entry name" value="UBC_2"/>
    <property type="match status" value="1"/>
</dbReference>
<dbReference type="AlphaFoldDB" id="A0AAD5T089"/>
<dbReference type="SMART" id="SM00256">
    <property type="entry name" value="FBOX"/>
    <property type="match status" value="1"/>
</dbReference>
<accession>A0AAD5T089</accession>
<dbReference type="Gene3D" id="2.60.60.30">
    <property type="entry name" value="sav2460 like domains"/>
    <property type="match status" value="1"/>
</dbReference>
<dbReference type="EMBL" id="JADGJH010001023">
    <property type="protein sequence ID" value="KAJ3119801.1"/>
    <property type="molecule type" value="Genomic_DNA"/>
</dbReference>
<comment type="caution">
    <text evidence="4">The sequence shown here is derived from an EMBL/GenBank/DDBJ whole genome shotgun (WGS) entry which is preliminary data.</text>
</comment>
<feature type="domain" description="UBC core" evidence="2">
    <location>
        <begin position="31"/>
        <end position="215"/>
    </location>
</feature>
<dbReference type="InterPro" id="IPR000608">
    <property type="entry name" value="UBC"/>
</dbReference>
<organism evidence="4 5">
    <name type="scientific">Physocladia obscura</name>
    <dbReference type="NCBI Taxonomy" id="109957"/>
    <lineage>
        <taxon>Eukaryota</taxon>
        <taxon>Fungi</taxon>
        <taxon>Fungi incertae sedis</taxon>
        <taxon>Chytridiomycota</taxon>
        <taxon>Chytridiomycota incertae sedis</taxon>
        <taxon>Chytridiomycetes</taxon>
        <taxon>Chytridiales</taxon>
        <taxon>Chytriomycetaceae</taxon>
        <taxon>Physocladia</taxon>
    </lineage>
</organism>
<dbReference type="Gene3D" id="3.10.110.10">
    <property type="entry name" value="Ubiquitin Conjugating Enzyme"/>
    <property type="match status" value="1"/>
</dbReference>
<dbReference type="SMART" id="SM00212">
    <property type="entry name" value="UBCc"/>
    <property type="match status" value="1"/>
</dbReference>
<dbReference type="Proteomes" id="UP001211907">
    <property type="component" value="Unassembled WGS sequence"/>
</dbReference>
<name>A0AAD5T089_9FUNG</name>
<keyword evidence="5" id="KW-1185">Reference proteome</keyword>
<proteinExistence type="predicted"/>
<protein>
    <recommendedName>
        <fullName evidence="6">UBC core domain-containing protein</fullName>
    </recommendedName>
</protein>
<dbReference type="SUPFAM" id="SSF54495">
    <property type="entry name" value="UBC-like"/>
    <property type="match status" value="1"/>
</dbReference>
<gene>
    <name evidence="4" type="ORF">HK100_000152</name>
</gene>
<dbReference type="PROSITE" id="PS50181">
    <property type="entry name" value="FBOX"/>
    <property type="match status" value="1"/>
</dbReference>
<dbReference type="PANTHER" id="PTHR32097:SF17">
    <property type="entry name" value="CAMP-BINDING PROTEIN 1-RELATED"/>
    <property type="match status" value="1"/>
</dbReference>
<feature type="compositionally biased region" description="Pro residues" evidence="1">
    <location>
        <begin position="1"/>
        <end position="10"/>
    </location>
</feature>
<feature type="compositionally biased region" description="Polar residues" evidence="1">
    <location>
        <begin position="12"/>
        <end position="24"/>
    </location>
</feature>
<evidence type="ECO:0000259" key="2">
    <source>
        <dbReference type="PROSITE" id="PS50127"/>
    </source>
</evidence>
<dbReference type="InterPro" id="IPR051324">
    <property type="entry name" value="Stress/Tellurium_Resist"/>
</dbReference>
<dbReference type="CDD" id="cd23955">
    <property type="entry name" value="UBCc_invertebrate"/>
    <property type="match status" value="1"/>
</dbReference>
<sequence>MAALLPPPAAPNYNSTNGMSSSADHTLAMNPTARRLLHDLHELKASPVARANAHPASDANLLEWHGNLMLSSSTSNNSNGNKQRFLHLTLRFPAAYPSVPPTVLLYSPLPHPNVAPSKTIHGMSVICLDMLETGIYADPTATANGTFAYSGWSSSYSVKSIMMQLQSFLLDLKINDAVRYIQFLRHIEEFSCPGCSHTPDVPWPSVQAHVIEKPVLMYIERPFVKDLLEIANAKKFLEDRASLIAANSAAGEMDADGWVLCSGKRKIDVASIKNSKVGKWIEVGILVAEDSSIKKNQEKFMQGSSFSILQEVNCDDDEPAIAKSAELIVEIEPILEKVAEKETTQYSIASSISHTTKDLNQSKLTKTALKNKKRNAKRKSLYVVSNEHLTSTDVETELNEEKIEVMSTASEPAVKLNEAGPFSLLPYEVLLQILNLLPVKSVIILSQVCQFLLTATEDGYVWKHLFNSLDSKLEMKGTTPGDWKHIYQLQMNGVVQDLKCFHRKTSFREDVLGIPIEFTINPVRKTVDYIHSTMDLLSYSAFRQDSVRKTVWSEKFTEWMPLYLSYDHFQRSLLLLKKSLSRLSPNIRSNGFDPIMVLEVLPKLMNTQIVLLCDNGLHNSDAFLSNYFQIHRIFLAMVYEYPQLKKIIIYRLNDFAKTDAGRHKNAIPSLGDLIPLLSVLPDPLQAWKSIGPLFLKESFQRSVLWAGRYNSDIAKLNPLPPNGVEETRIQDTFIGSATSLKLWATHVAIFKAISSYGSTARLAKTHDAFYGRPPAKFLKSLKTILTTVLDSSSFQAILPHFHLARLPFLYTTYSAAKLTEALRLSVSQSLKKGYHTKNTNFSRIHMSGVSKILRKGQSYRCDPAIKNIVMEESWSVGGLSSYLDATVLVYGFGGQYLDLADWCHHSAQNGSISHSGDMIVDGRGSHKLRINTKKLPDVVQTLVFIMTAWTGTLKDIRDPEVRLFDGDSMTELCRYGFDDCSNSGSNTCVVMCKLKRDRVGGLWNVLALGSIGMGSAHNYEPVKRTLHDKKLL</sequence>
<dbReference type="InterPro" id="IPR016135">
    <property type="entry name" value="UBQ-conjugating_enzyme/RWD"/>
</dbReference>
<dbReference type="Pfam" id="PF00179">
    <property type="entry name" value="UQ_con"/>
    <property type="match status" value="1"/>
</dbReference>
<dbReference type="Gene3D" id="1.20.1280.50">
    <property type="match status" value="1"/>
</dbReference>
<feature type="region of interest" description="Disordered" evidence="1">
    <location>
        <begin position="1"/>
        <end position="25"/>
    </location>
</feature>
<dbReference type="PANTHER" id="PTHR32097">
    <property type="entry name" value="CAMP-BINDING PROTEIN 1-RELATED"/>
    <property type="match status" value="1"/>
</dbReference>
<evidence type="ECO:0008006" key="6">
    <source>
        <dbReference type="Google" id="ProtNLM"/>
    </source>
</evidence>
<dbReference type="SUPFAM" id="SSF81383">
    <property type="entry name" value="F-box domain"/>
    <property type="match status" value="1"/>
</dbReference>